<evidence type="ECO:0000256" key="5">
    <source>
        <dbReference type="ARBA" id="ARBA00023136"/>
    </source>
</evidence>
<evidence type="ECO:0000313" key="6">
    <source>
        <dbReference type="EMBL" id="KAJ8466834.1"/>
    </source>
</evidence>
<dbReference type="GO" id="GO:0030234">
    <property type="term" value="F:enzyme regulator activity"/>
    <property type="evidence" value="ECO:0007669"/>
    <property type="project" value="TreeGrafter"/>
</dbReference>
<dbReference type="InterPro" id="IPR036418">
    <property type="entry name" value="Cyt_c_oxidase_su6a_sf"/>
</dbReference>
<sequence>MAKSSVRSVASLCGRMAKLRPRSFSSATRYDEAHEAEKWEKISIAGILTCAVLSIYNLSKGHHEHPEPPPYPYLRIQKKDFPWVPNESIGAQDPNSSICGWSLNEDVGHKITPRIPSSW</sequence>
<keyword evidence="5" id="KW-0472">Membrane</keyword>
<evidence type="ECO:0000256" key="3">
    <source>
        <dbReference type="ARBA" id="ARBA00022946"/>
    </source>
</evidence>
<evidence type="ECO:0000313" key="7">
    <source>
        <dbReference type="Proteomes" id="UP001222027"/>
    </source>
</evidence>
<evidence type="ECO:0008006" key="8">
    <source>
        <dbReference type="Google" id="ProtNLM"/>
    </source>
</evidence>
<dbReference type="GO" id="GO:0005743">
    <property type="term" value="C:mitochondrial inner membrane"/>
    <property type="evidence" value="ECO:0007669"/>
    <property type="project" value="UniProtKB-SubCell"/>
</dbReference>
<dbReference type="InterPro" id="IPR001349">
    <property type="entry name" value="Cyt_c_oxidase_su6a"/>
</dbReference>
<keyword evidence="3" id="KW-0809">Transit peptide</keyword>
<dbReference type="GO" id="GO:0006123">
    <property type="term" value="P:mitochondrial electron transport, cytochrome c to oxygen"/>
    <property type="evidence" value="ECO:0007669"/>
    <property type="project" value="TreeGrafter"/>
</dbReference>
<evidence type="ECO:0000256" key="2">
    <source>
        <dbReference type="ARBA" id="ARBA00022792"/>
    </source>
</evidence>
<organism evidence="6 7">
    <name type="scientific">Ensete ventricosum</name>
    <name type="common">Abyssinian banana</name>
    <name type="synonym">Musa ensete</name>
    <dbReference type="NCBI Taxonomy" id="4639"/>
    <lineage>
        <taxon>Eukaryota</taxon>
        <taxon>Viridiplantae</taxon>
        <taxon>Streptophyta</taxon>
        <taxon>Embryophyta</taxon>
        <taxon>Tracheophyta</taxon>
        <taxon>Spermatophyta</taxon>
        <taxon>Magnoliopsida</taxon>
        <taxon>Liliopsida</taxon>
        <taxon>Zingiberales</taxon>
        <taxon>Musaceae</taxon>
        <taxon>Ensete</taxon>
    </lineage>
</organism>
<keyword evidence="4" id="KW-0496">Mitochondrion</keyword>
<dbReference type="SUPFAM" id="SSF81411">
    <property type="entry name" value="Mitochondrial cytochrome c oxidase subunit VIa"/>
    <property type="match status" value="1"/>
</dbReference>
<accession>A0AAV8Q6K1</accession>
<keyword evidence="2" id="KW-0999">Mitochondrion inner membrane</keyword>
<comment type="caution">
    <text evidence="6">The sequence shown here is derived from an EMBL/GenBank/DDBJ whole genome shotgun (WGS) entry which is preliminary data.</text>
</comment>
<dbReference type="Proteomes" id="UP001222027">
    <property type="component" value="Unassembled WGS sequence"/>
</dbReference>
<dbReference type="PANTHER" id="PTHR11504:SF0">
    <property type="entry name" value="CYTOCHROME C OXIDASE SUBUNIT"/>
    <property type="match status" value="1"/>
</dbReference>
<gene>
    <name evidence="6" type="ORF">OPV22_029386</name>
</gene>
<proteinExistence type="predicted"/>
<name>A0AAV8Q6K1_ENSVE</name>
<keyword evidence="7" id="KW-1185">Reference proteome</keyword>
<comment type="subcellular location">
    <subcellularLocation>
        <location evidence="1">Mitochondrion inner membrane</location>
    </subcellularLocation>
</comment>
<dbReference type="Gene3D" id="4.10.95.10">
    <property type="entry name" value="Cytochrome c oxidase, subunit VIa"/>
    <property type="match status" value="1"/>
</dbReference>
<dbReference type="PANTHER" id="PTHR11504">
    <property type="entry name" value="CYTOCHROME C OXIDASE POLYPEPTIDE VIA"/>
    <property type="match status" value="1"/>
</dbReference>
<evidence type="ECO:0000256" key="4">
    <source>
        <dbReference type="ARBA" id="ARBA00023128"/>
    </source>
</evidence>
<dbReference type="AlphaFoldDB" id="A0AAV8Q6K1"/>
<dbReference type="EMBL" id="JAQQAF010000008">
    <property type="protein sequence ID" value="KAJ8466834.1"/>
    <property type="molecule type" value="Genomic_DNA"/>
</dbReference>
<evidence type="ECO:0000256" key="1">
    <source>
        <dbReference type="ARBA" id="ARBA00004273"/>
    </source>
</evidence>
<protein>
    <recommendedName>
        <fullName evidence="8">Cytochrome c oxidase subunit</fullName>
    </recommendedName>
</protein>
<reference evidence="6 7" key="1">
    <citation type="submission" date="2022-12" db="EMBL/GenBank/DDBJ databases">
        <title>Chromosome-scale assembly of the Ensete ventricosum genome.</title>
        <authorList>
            <person name="Dussert Y."/>
            <person name="Stocks J."/>
            <person name="Wendawek A."/>
            <person name="Woldeyes F."/>
            <person name="Nichols R.A."/>
            <person name="Borrell J.S."/>
        </authorList>
    </citation>
    <scope>NUCLEOTIDE SEQUENCE [LARGE SCALE GENOMIC DNA]</scope>
    <source>
        <strain evidence="7">cv. Maze</strain>
        <tissue evidence="6">Seeds</tissue>
    </source>
</reference>